<sequence length="827" mass="88169">MASLCGSRVCRSRRRRGAVGYPCGLRVLGCDRSRQAARRSARGRPPGHPEDRGHLWPDARSGPGQLLCRRHGRLSAAADRQRRCGPSSRRRRTGQRRPGLRGPRKRPAVRSGHDAGLGRWARIRLHDGCRGQQGRLGRQRHWAQRRAGEGQVQGGRGRRGARAEGARGGPACHGRRARTPSRRAVSAALVDKLLAARISRIEADAAWKLILSGLCVAGALGAALLVVRSIRRPVADVIEAIQHFQNGDYRAEIRHTEATNEVGEIARALKHLQSLGENQALTVAAMDGSPTMMMITDPSERIVYVSQNLRRLLLALEPAMRQAQPDYAVDRLVGQHIDFYRRNPNLKREVIADDGKNRKARYIVGDRTLVIDMVYIHGRGGEVIGHTIEWRDLTADLEAQAQIASLVSAAAHGDFSKRLSLEGKSGFVREIASGLNNVSNAVETAVTEFASVMSSVAEGDLTRMVDGAYEGVFGELQRSINGTVERLSETVGTIQVTSLDVTTAATEINSGAEDLSKRTEDQASSLEETAATTEQLAASVKAAAMSSRNAVQLAEDAMRVAENGGAIVNQAVDAMTRIEQASQKISDITSVIDDIAFQTNLLALNAAVEAARAGEAGKGFAVVASEVRTLAQRSSEAAKDITGLIGSSTQEISEGVKLVRSAGDVLGQIVDASQRVAGTVNEISAATSEQANGIEEMSQAVAHMDEMTQQNAALAEESAASAASLSSQIQRLNGLVASFRTRQELRREPVRYAAGGGSSAPATRPAAKPAPKPAAAPARPAPVKSGAPTPAAKGPSEPERLRRLAAEAFGGGSKPTASRAQGGWEEF</sequence>
<comment type="subcellular location">
    <subcellularLocation>
        <location evidence="1">Membrane</location>
    </subcellularLocation>
</comment>
<organism evidence="8 9">
    <name type="scientific">Alsobacter soli</name>
    <dbReference type="NCBI Taxonomy" id="2109933"/>
    <lineage>
        <taxon>Bacteria</taxon>
        <taxon>Pseudomonadati</taxon>
        <taxon>Pseudomonadota</taxon>
        <taxon>Alphaproteobacteria</taxon>
        <taxon>Hyphomicrobiales</taxon>
        <taxon>Alsobacteraceae</taxon>
        <taxon>Alsobacter</taxon>
    </lineage>
</organism>
<keyword evidence="9" id="KW-1185">Reference proteome</keyword>
<keyword evidence="2" id="KW-0488">Methylation</keyword>
<feature type="region of interest" description="Disordered" evidence="5">
    <location>
        <begin position="752"/>
        <end position="827"/>
    </location>
</feature>
<dbReference type="GO" id="GO:0006935">
    <property type="term" value="P:chemotaxis"/>
    <property type="evidence" value="ECO:0007669"/>
    <property type="project" value="InterPro"/>
</dbReference>
<name>A0A2T1HQP3_9HYPH</name>
<dbReference type="InterPro" id="IPR003660">
    <property type="entry name" value="HAMP_dom"/>
</dbReference>
<feature type="domain" description="HAMP" evidence="7">
    <location>
        <begin position="228"/>
        <end position="281"/>
    </location>
</feature>
<evidence type="ECO:0000256" key="3">
    <source>
        <dbReference type="ARBA" id="ARBA00029447"/>
    </source>
</evidence>
<dbReference type="InterPro" id="IPR004090">
    <property type="entry name" value="Chemotax_Me-accpt_rcpt"/>
</dbReference>
<dbReference type="CDD" id="cd11386">
    <property type="entry name" value="MCP_signal"/>
    <property type="match status" value="1"/>
</dbReference>
<dbReference type="Gene3D" id="1.10.287.950">
    <property type="entry name" value="Methyl-accepting chemotaxis protein"/>
    <property type="match status" value="1"/>
</dbReference>
<dbReference type="Proteomes" id="UP000239772">
    <property type="component" value="Unassembled WGS sequence"/>
</dbReference>
<feature type="compositionally biased region" description="Basic and acidic residues" evidence="5">
    <location>
        <begin position="796"/>
        <end position="805"/>
    </location>
</feature>
<evidence type="ECO:0000256" key="4">
    <source>
        <dbReference type="PROSITE-ProRule" id="PRU00284"/>
    </source>
</evidence>
<dbReference type="SUPFAM" id="SSF158472">
    <property type="entry name" value="HAMP domain-like"/>
    <property type="match status" value="1"/>
</dbReference>
<dbReference type="InterPro" id="IPR004089">
    <property type="entry name" value="MCPsignal_dom"/>
</dbReference>
<feature type="domain" description="HAMP" evidence="7">
    <location>
        <begin position="440"/>
        <end position="492"/>
    </location>
</feature>
<feature type="compositionally biased region" description="Basic residues" evidence="5">
    <location>
        <begin position="88"/>
        <end position="108"/>
    </location>
</feature>
<feature type="region of interest" description="Disordered" evidence="5">
    <location>
        <begin position="510"/>
        <end position="530"/>
    </location>
</feature>
<evidence type="ECO:0000256" key="5">
    <source>
        <dbReference type="SAM" id="MobiDB-lite"/>
    </source>
</evidence>
<dbReference type="GO" id="GO:0007165">
    <property type="term" value="P:signal transduction"/>
    <property type="evidence" value="ECO:0007669"/>
    <property type="project" value="UniProtKB-KW"/>
</dbReference>
<evidence type="ECO:0000259" key="7">
    <source>
        <dbReference type="PROSITE" id="PS50885"/>
    </source>
</evidence>
<dbReference type="PRINTS" id="PR00260">
    <property type="entry name" value="CHEMTRNSDUCR"/>
</dbReference>
<dbReference type="SMART" id="SM00304">
    <property type="entry name" value="HAMP"/>
    <property type="match status" value="2"/>
</dbReference>
<dbReference type="GO" id="GO:0005886">
    <property type="term" value="C:plasma membrane"/>
    <property type="evidence" value="ECO:0007669"/>
    <property type="project" value="TreeGrafter"/>
</dbReference>
<gene>
    <name evidence="8" type="ORF">SLNSH_16165</name>
</gene>
<feature type="domain" description="Methyl-accepting transducer" evidence="6">
    <location>
        <begin position="497"/>
        <end position="726"/>
    </location>
</feature>
<accession>A0A2T1HQP3</accession>
<dbReference type="GO" id="GO:0004888">
    <property type="term" value="F:transmembrane signaling receptor activity"/>
    <property type="evidence" value="ECO:0007669"/>
    <property type="project" value="InterPro"/>
</dbReference>
<evidence type="ECO:0000259" key="6">
    <source>
        <dbReference type="PROSITE" id="PS50111"/>
    </source>
</evidence>
<dbReference type="Pfam" id="PF00015">
    <property type="entry name" value="MCPsignal"/>
    <property type="match status" value="1"/>
</dbReference>
<dbReference type="Gene3D" id="3.30.450.20">
    <property type="entry name" value="PAS domain"/>
    <property type="match status" value="1"/>
</dbReference>
<evidence type="ECO:0000313" key="8">
    <source>
        <dbReference type="EMBL" id="PSC03966.1"/>
    </source>
</evidence>
<dbReference type="Gene3D" id="6.10.340.10">
    <property type="match status" value="1"/>
</dbReference>
<evidence type="ECO:0008006" key="10">
    <source>
        <dbReference type="Google" id="ProtNLM"/>
    </source>
</evidence>
<dbReference type="PANTHER" id="PTHR43531:SF14">
    <property type="entry name" value="METHYL-ACCEPTING CHEMOTAXIS PROTEIN I-RELATED"/>
    <property type="match status" value="1"/>
</dbReference>
<proteinExistence type="inferred from homology"/>
<comment type="caution">
    <text evidence="8">The sequence shown here is derived from an EMBL/GenBank/DDBJ whole genome shotgun (WGS) entry which is preliminary data.</text>
</comment>
<dbReference type="EMBL" id="PVZS01000018">
    <property type="protein sequence ID" value="PSC03966.1"/>
    <property type="molecule type" value="Genomic_DNA"/>
</dbReference>
<evidence type="ECO:0000313" key="9">
    <source>
        <dbReference type="Proteomes" id="UP000239772"/>
    </source>
</evidence>
<feature type="region of interest" description="Disordered" evidence="5">
    <location>
        <begin position="131"/>
        <end position="180"/>
    </location>
</feature>
<dbReference type="SMART" id="SM00283">
    <property type="entry name" value="MA"/>
    <property type="match status" value="1"/>
</dbReference>
<feature type="region of interest" description="Disordered" evidence="5">
    <location>
        <begin position="36"/>
        <end position="115"/>
    </location>
</feature>
<dbReference type="AlphaFoldDB" id="A0A2T1HQP3"/>
<dbReference type="FunFam" id="1.10.287.950:FF:000001">
    <property type="entry name" value="Methyl-accepting chemotaxis sensory transducer"/>
    <property type="match status" value="1"/>
</dbReference>
<evidence type="ECO:0000256" key="1">
    <source>
        <dbReference type="ARBA" id="ARBA00004370"/>
    </source>
</evidence>
<reference evidence="9" key="1">
    <citation type="submission" date="2018-03" db="EMBL/GenBank/DDBJ databases">
        <authorList>
            <person name="Sun L."/>
            <person name="Liu H."/>
            <person name="Chen W."/>
            <person name="Huang K."/>
            <person name="Liu W."/>
            <person name="Gao X."/>
        </authorList>
    </citation>
    <scope>NUCLEOTIDE SEQUENCE [LARGE SCALE GENOMIC DNA]</scope>
    <source>
        <strain evidence="9">SH9</strain>
    </source>
</reference>
<dbReference type="PROSITE" id="PS50885">
    <property type="entry name" value="HAMP"/>
    <property type="match status" value="2"/>
</dbReference>
<comment type="similarity">
    <text evidence="3">Belongs to the methyl-accepting chemotaxis (MCP) protein family.</text>
</comment>
<dbReference type="Pfam" id="PF18947">
    <property type="entry name" value="HAMP_2"/>
    <property type="match status" value="1"/>
</dbReference>
<dbReference type="PANTHER" id="PTHR43531">
    <property type="entry name" value="PROTEIN ICFG"/>
    <property type="match status" value="1"/>
</dbReference>
<dbReference type="SUPFAM" id="SSF58104">
    <property type="entry name" value="Methyl-accepting chemotaxis protein (MCP) signaling domain"/>
    <property type="match status" value="1"/>
</dbReference>
<keyword evidence="4" id="KW-0807">Transducer</keyword>
<feature type="compositionally biased region" description="Basic and acidic residues" evidence="5">
    <location>
        <begin position="47"/>
        <end position="57"/>
    </location>
</feature>
<dbReference type="Pfam" id="PF00672">
    <property type="entry name" value="HAMP"/>
    <property type="match status" value="1"/>
</dbReference>
<dbReference type="InterPro" id="IPR051310">
    <property type="entry name" value="MCP_chemotaxis"/>
</dbReference>
<dbReference type="Gene3D" id="1.20.120.1530">
    <property type="match status" value="1"/>
</dbReference>
<evidence type="ECO:0000256" key="2">
    <source>
        <dbReference type="ARBA" id="ARBA00022481"/>
    </source>
</evidence>
<protein>
    <recommendedName>
        <fullName evidence="10">Methyl-accepting chemotaxis protein</fullName>
    </recommendedName>
</protein>
<dbReference type="PROSITE" id="PS50111">
    <property type="entry name" value="CHEMOTAXIS_TRANSDUC_2"/>
    <property type="match status" value="1"/>
</dbReference>